<evidence type="ECO:0000256" key="5">
    <source>
        <dbReference type="ARBA" id="ARBA00022679"/>
    </source>
</evidence>
<keyword evidence="12 13" id="KW-0472">Membrane</keyword>
<dbReference type="AlphaFoldDB" id="A0A0B9A1K7"/>
<keyword evidence="7" id="KW-0547">Nucleotide-binding</keyword>
<reference evidence="15 16" key="1">
    <citation type="submission" date="2014-10" db="EMBL/GenBank/DDBJ databases">
        <title>Draft genome sequence of Novosphingobium subterraneum DSM 12447.</title>
        <authorList>
            <person name="Gan H.M."/>
            <person name="Gan H.Y."/>
            <person name="Savka M.A."/>
        </authorList>
    </citation>
    <scope>NUCLEOTIDE SEQUENCE [LARGE SCALE GENOMIC DNA]</scope>
    <source>
        <strain evidence="15 16">DSM 12447</strain>
    </source>
</reference>
<comment type="catalytic activity">
    <reaction evidence="1">
        <text>ATP + protein L-histidine = ADP + protein N-phospho-L-histidine.</text>
        <dbReference type="EC" id="2.7.13.3"/>
    </reaction>
</comment>
<evidence type="ECO:0000256" key="11">
    <source>
        <dbReference type="ARBA" id="ARBA00023012"/>
    </source>
</evidence>
<name>A0A0B9A1K7_9SPHN</name>
<keyword evidence="4" id="KW-0597">Phosphoprotein</keyword>
<dbReference type="InterPro" id="IPR038318">
    <property type="entry name" value="KdpD_sf"/>
</dbReference>
<dbReference type="GO" id="GO:0005524">
    <property type="term" value="F:ATP binding"/>
    <property type="evidence" value="ECO:0007669"/>
    <property type="project" value="UniProtKB-KW"/>
</dbReference>
<evidence type="ECO:0000256" key="1">
    <source>
        <dbReference type="ARBA" id="ARBA00000085"/>
    </source>
</evidence>
<dbReference type="PATRIC" id="fig|48936.3.peg.677"/>
<dbReference type="Gene3D" id="3.30.565.10">
    <property type="entry name" value="Histidine kinase-like ATPase, C-terminal domain"/>
    <property type="match status" value="1"/>
</dbReference>
<evidence type="ECO:0000256" key="8">
    <source>
        <dbReference type="ARBA" id="ARBA00022777"/>
    </source>
</evidence>
<feature type="transmembrane region" description="Helical" evidence="13">
    <location>
        <begin position="87"/>
        <end position="111"/>
    </location>
</feature>
<evidence type="ECO:0000256" key="9">
    <source>
        <dbReference type="ARBA" id="ARBA00022840"/>
    </source>
</evidence>
<evidence type="ECO:0000256" key="10">
    <source>
        <dbReference type="ARBA" id="ARBA00022989"/>
    </source>
</evidence>
<dbReference type="EC" id="2.7.13.3" evidence="3"/>
<dbReference type="RefSeq" id="WP_082013238.1">
    <property type="nucleotide sequence ID" value="NZ_JRVC01000002.1"/>
</dbReference>
<keyword evidence="9" id="KW-0067">ATP-binding</keyword>
<keyword evidence="6 13" id="KW-0812">Transmembrane</keyword>
<dbReference type="PROSITE" id="PS50109">
    <property type="entry name" value="HIS_KIN"/>
    <property type="match status" value="1"/>
</dbReference>
<evidence type="ECO:0000256" key="4">
    <source>
        <dbReference type="ARBA" id="ARBA00022553"/>
    </source>
</evidence>
<evidence type="ECO:0000256" key="3">
    <source>
        <dbReference type="ARBA" id="ARBA00012438"/>
    </source>
</evidence>
<keyword evidence="10 13" id="KW-1133">Transmembrane helix</keyword>
<feature type="transmembrane region" description="Helical" evidence="13">
    <location>
        <begin position="16"/>
        <end position="36"/>
    </location>
</feature>
<evidence type="ECO:0000256" key="2">
    <source>
        <dbReference type="ARBA" id="ARBA00004141"/>
    </source>
</evidence>
<dbReference type="InterPro" id="IPR003594">
    <property type="entry name" value="HATPase_dom"/>
</dbReference>
<dbReference type="SUPFAM" id="SSF55874">
    <property type="entry name" value="ATPase domain of HSP90 chaperone/DNA topoisomerase II/histidine kinase"/>
    <property type="match status" value="1"/>
</dbReference>
<dbReference type="InterPro" id="IPR036890">
    <property type="entry name" value="HATPase_C_sf"/>
</dbReference>
<dbReference type="Pfam" id="PF13493">
    <property type="entry name" value="DUF4118"/>
    <property type="match status" value="1"/>
</dbReference>
<dbReference type="Proteomes" id="UP000031338">
    <property type="component" value="Unassembled WGS sequence"/>
</dbReference>
<protein>
    <recommendedName>
        <fullName evidence="3">histidine kinase</fullName>
        <ecNumber evidence="3">2.7.13.3</ecNumber>
    </recommendedName>
</protein>
<dbReference type="Pfam" id="PF07568">
    <property type="entry name" value="HisKA_2"/>
    <property type="match status" value="1"/>
</dbReference>
<keyword evidence="5 15" id="KW-0808">Transferase</keyword>
<comment type="subcellular location">
    <subcellularLocation>
        <location evidence="2">Membrane</location>
        <topology evidence="2">Multi-pass membrane protein</topology>
    </subcellularLocation>
</comment>
<gene>
    <name evidence="15" type="ORF">NJ75_00668</name>
</gene>
<evidence type="ECO:0000256" key="13">
    <source>
        <dbReference type="SAM" id="Phobius"/>
    </source>
</evidence>
<dbReference type="InterPro" id="IPR005467">
    <property type="entry name" value="His_kinase_dom"/>
</dbReference>
<evidence type="ECO:0000313" key="16">
    <source>
        <dbReference type="Proteomes" id="UP000031338"/>
    </source>
</evidence>
<accession>A0A0B9A1K7</accession>
<evidence type="ECO:0000259" key="14">
    <source>
        <dbReference type="PROSITE" id="PS50109"/>
    </source>
</evidence>
<keyword evidence="11" id="KW-0902">Two-component regulatory system</keyword>
<dbReference type="SMART" id="SM00387">
    <property type="entry name" value="HATPase_c"/>
    <property type="match status" value="1"/>
</dbReference>
<evidence type="ECO:0000256" key="7">
    <source>
        <dbReference type="ARBA" id="ARBA00022741"/>
    </source>
</evidence>
<dbReference type="PANTHER" id="PTHR41523">
    <property type="entry name" value="TWO-COMPONENT SYSTEM SENSOR PROTEIN"/>
    <property type="match status" value="1"/>
</dbReference>
<dbReference type="Pfam" id="PF02518">
    <property type="entry name" value="HATPase_c"/>
    <property type="match status" value="1"/>
</dbReference>
<dbReference type="GO" id="GO:0016020">
    <property type="term" value="C:membrane"/>
    <property type="evidence" value="ECO:0007669"/>
    <property type="project" value="UniProtKB-SubCell"/>
</dbReference>
<dbReference type="STRING" id="48936.NJ75_00668"/>
<organism evidence="15 16">
    <name type="scientific">Novosphingobium subterraneum</name>
    <dbReference type="NCBI Taxonomy" id="48936"/>
    <lineage>
        <taxon>Bacteria</taxon>
        <taxon>Pseudomonadati</taxon>
        <taxon>Pseudomonadota</taxon>
        <taxon>Alphaproteobacteria</taxon>
        <taxon>Sphingomonadales</taxon>
        <taxon>Sphingomonadaceae</taxon>
        <taxon>Novosphingobium</taxon>
    </lineage>
</organism>
<dbReference type="Gene3D" id="1.20.120.620">
    <property type="entry name" value="Backbone structure of the membrane domain of e. Coli histidine kinase receptor kdpd"/>
    <property type="match status" value="1"/>
</dbReference>
<feature type="domain" description="Histidine kinase" evidence="14">
    <location>
        <begin position="141"/>
        <end position="334"/>
    </location>
</feature>
<keyword evidence="8 15" id="KW-0418">Kinase</keyword>
<dbReference type="PANTHER" id="PTHR41523:SF8">
    <property type="entry name" value="ETHYLENE RESPONSE SENSOR PROTEIN"/>
    <property type="match status" value="1"/>
</dbReference>
<dbReference type="InterPro" id="IPR025201">
    <property type="entry name" value="KdpD_TM"/>
</dbReference>
<dbReference type="GO" id="GO:0000160">
    <property type="term" value="P:phosphorelay signal transduction system"/>
    <property type="evidence" value="ECO:0007669"/>
    <property type="project" value="UniProtKB-KW"/>
</dbReference>
<evidence type="ECO:0000313" key="15">
    <source>
        <dbReference type="EMBL" id="KHS49231.1"/>
    </source>
</evidence>
<dbReference type="InterPro" id="IPR011495">
    <property type="entry name" value="Sig_transdc_His_kin_sub2_dim/P"/>
</dbReference>
<dbReference type="GO" id="GO:0004673">
    <property type="term" value="F:protein histidine kinase activity"/>
    <property type="evidence" value="ECO:0007669"/>
    <property type="project" value="UniProtKB-EC"/>
</dbReference>
<keyword evidence="16" id="KW-1185">Reference proteome</keyword>
<dbReference type="EMBL" id="JRVC01000002">
    <property type="protein sequence ID" value="KHS49231.1"/>
    <property type="molecule type" value="Genomic_DNA"/>
</dbReference>
<sequence length="334" mass="36030">MPAFPRTLVRPLRGKLSGYAVAIGLAIIATILRQAADNLLPPGFPFLTFFPAVIVTAFVAGRGPGALCGVLSLLSSWYFFIPPANTFVLSAPVATALLFFAAVVIVDVLLIDGLQQRQEQLVESQRQLSAMADQQTLLFQELQHRVANNLASVSSMLRIQRRQIERTPEIALTVLESADQRIELMGRVHRQLYNPAAREIPLPEQIENVVAQAQDVAGAEDVKVIISAVDAPLAVDRMMTLMLLITEVLNNSIKHAFPEGSSGEVRLTLEPASHGRLRLTIADNGRGLSPGHADVPRHRGLGTAITKGFATQLGGTITVDGSNGVRTIVEFPEG</sequence>
<evidence type="ECO:0000256" key="12">
    <source>
        <dbReference type="ARBA" id="ARBA00023136"/>
    </source>
</evidence>
<proteinExistence type="predicted"/>
<comment type="caution">
    <text evidence="15">The sequence shown here is derived from an EMBL/GenBank/DDBJ whole genome shotgun (WGS) entry which is preliminary data.</text>
</comment>
<evidence type="ECO:0000256" key="6">
    <source>
        <dbReference type="ARBA" id="ARBA00022692"/>
    </source>
</evidence>